<gene>
    <name evidence="1" type="ORF">LY79DRAFT_585147</name>
</gene>
<keyword evidence="2" id="KW-1185">Reference proteome</keyword>
<sequence>MATLVTIGPQLLGCEGTILPKGFSAAVQRQPNTDEIWPAISSPSECHSEGGMNFEFIDLYPEKSIQSPQSVASIGPPHYSTTVQLFNFHKTTNLPSESKTSAKTEADSEVKAENANPDILPVDFSMSNLYGLGEVLSKSTLGPQKAEMVKTVENLRRVFYENSSCFSDSDTSGPMQSFSHSDADLLRYSEACFEDRCLVGTFLTRHAVDEVIQMSKVPGADKLATVFTDAIMAIGCYIKCFRDRLAPDSEARRNAQRRLIYLLGLYGTIKNSPSSLMKLQASNCFLTKRNKTSRSEACGSYTA</sequence>
<dbReference type="Proteomes" id="UP001230504">
    <property type="component" value="Unassembled WGS sequence"/>
</dbReference>
<proteinExistence type="predicted"/>
<name>A0AAD8PJL0_9PEZI</name>
<organism evidence="1 2">
    <name type="scientific">Colletotrichum navitas</name>
    <dbReference type="NCBI Taxonomy" id="681940"/>
    <lineage>
        <taxon>Eukaryota</taxon>
        <taxon>Fungi</taxon>
        <taxon>Dikarya</taxon>
        <taxon>Ascomycota</taxon>
        <taxon>Pezizomycotina</taxon>
        <taxon>Sordariomycetes</taxon>
        <taxon>Hypocreomycetidae</taxon>
        <taxon>Glomerellales</taxon>
        <taxon>Glomerellaceae</taxon>
        <taxon>Colletotrichum</taxon>
        <taxon>Colletotrichum graminicola species complex</taxon>
    </lineage>
</organism>
<accession>A0AAD8PJL0</accession>
<dbReference type="RefSeq" id="XP_060407172.1">
    <property type="nucleotide sequence ID" value="XM_060560474.1"/>
</dbReference>
<protein>
    <submittedName>
        <fullName evidence="1">Uncharacterized protein</fullName>
    </submittedName>
</protein>
<evidence type="ECO:0000313" key="2">
    <source>
        <dbReference type="Proteomes" id="UP001230504"/>
    </source>
</evidence>
<reference evidence="1" key="1">
    <citation type="submission" date="2021-06" db="EMBL/GenBank/DDBJ databases">
        <title>Comparative genomics, transcriptomics and evolutionary studies reveal genomic signatures of adaptation to plant cell wall in hemibiotrophic fungi.</title>
        <authorList>
            <consortium name="DOE Joint Genome Institute"/>
            <person name="Baroncelli R."/>
            <person name="Diaz J.F."/>
            <person name="Benocci T."/>
            <person name="Peng M."/>
            <person name="Battaglia E."/>
            <person name="Haridas S."/>
            <person name="Andreopoulos W."/>
            <person name="Labutti K."/>
            <person name="Pangilinan J."/>
            <person name="Floch G.L."/>
            <person name="Makela M.R."/>
            <person name="Henrissat B."/>
            <person name="Grigoriev I.V."/>
            <person name="Crouch J.A."/>
            <person name="De Vries R.P."/>
            <person name="Sukno S.A."/>
            <person name="Thon M.R."/>
        </authorList>
    </citation>
    <scope>NUCLEOTIDE SEQUENCE</scope>
    <source>
        <strain evidence="1">CBS 125086</strain>
    </source>
</reference>
<evidence type="ECO:0000313" key="1">
    <source>
        <dbReference type="EMBL" id="KAK1565921.1"/>
    </source>
</evidence>
<comment type="caution">
    <text evidence="1">The sequence shown here is derived from an EMBL/GenBank/DDBJ whole genome shotgun (WGS) entry which is preliminary data.</text>
</comment>
<dbReference type="GeneID" id="85444714"/>
<dbReference type="EMBL" id="JAHLJV010000178">
    <property type="protein sequence ID" value="KAK1565921.1"/>
    <property type="molecule type" value="Genomic_DNA"/>
</dbReference>
<dbReference type="AlphaFoldDB" id="A0AAD8PJL0"/>